<dbReference type="FunFam" id="2.20.70.10:FF:000004">
    <property type="entry name" value="dystrophin isoform X1"/>
    <property type="match status" value="1"/>
</dbReference>
<proteinExistence type="predicted"/>
<dbReference type="Pfam" id="PF00397">
    <property type="entry name" value="WW"/>
    <property type="match status" value="1"/>
</dbReference>
<evidence type="ECO:0000259" key="10">
    <source>
        <dbReference type="PROSITE" id="PS50020"/>
    </source>
</evidence>
<feature type="coiled-coil region" evidence="8">
    <location>
        <begin position="932"/>
        <end position="959"/>
    </location>
</feature>
<dbReference type="Gene3D" id="1.20.58.60">
    <property type="match status" value="2"/>
</dbReference>
<dbReference type="CDD" id="cd16248">
    <property type="entry name" value="EFh_DRP-2"/>
    <property type="match status" value="1"/>
</dbReference>
<dbReference type="PROSITE" id="PS01357">
    <property type="entry name" value="ZF_ZZ_1"/>
    <property type="match status" value="1"/>
</dbReference>
<feature type="compositionally biased region" description="Low complexity" evidence="9">
    <location>
        <begin position="972"/>
        <end position="982"/>
    </location>
</feature>
<accession>A0AAD7WI84</accession>
<dbReference type="InterPro" id="IPR050774">
    <property type="entry name" value="KCMF1/Dystrophin"/>
</dbReference>
<dbReference type="GO" id="GO:0008270">
    <property type="term" value="F:zinc ion binding"/>
    <property type="evidence" value="ECO:0007669"/>
    <property type="project" value="UniProtKB-KW"/>
</dbReference>
<feature type="region of interest" description="Disordered" evidence="9">
    <location>
        <begin position="137"/>
        <end position="159"/>
    </location>
</feature>
<feature type="domain" description="WW" evidence="10">
    <location>
        <begin position="435"/>
        <end position="468"/>
    </location>
</feature>
<dbReference type="Gene3D" id="1.10.238.10">
    <property type="entry name" value="EF-hand"/>
    <property type="match status" value="2"/>
</dbReference>
<dbReference type="SUPFAM" id="SSF47473">
    <property type="entry name" value="EF-hand"/>
    <property type="match status" value="2"/>
</dbReference>
<dbReference type="FunFam" id="3.30.60.90:FF:000001">
    <property type="entry name" value="Dystrophin isoform 2"/>
    <property type="match status" value="1"/>
</dbReference>
<feature type="region of interest" description="Disordered" evidence="9">
    <location>
        <begin position="964"/>
        <end position="1015"/>
    </location>
</feature>
<dbReference type="PANTHER" id="PTHR12268:SF16">
    <property type="entry name" value="DYSTROPHIN-RELATED PROTEIN 2"/>
    <property type="match status" value="1"/>
</dbReference>
<feature type="compositionally biased region" description="Basic and acidic residues" evidence="9">
    <location>
        <begin position="984"/>
        <end position="995"/>
    </location>
</feature>
<dbReference type="SUPFAM" id="SSF51045">
    <property type="entry name" value="WW domain"/>
    <property type="match status" value="1"/>
</dbReference>
<keyword evidence="13" id="KW-1185">Reference proteome</keyword>
<dbReference type="PROSITE" id="PS50135">
    <property type="entry name" value="ZF_ZZ_2"/>
    <property type="match status" value="1"/>
</dbReference>
<dbReference type="CDD" id="cd00201">
    <property type="entry name" value="WW"/>
    <property type="match status" value="1"/>
</dbReference>
<dbReference type="Proteomes" id="UP001221898">
    <property type="component" value="Unassembled WGS sequence"/>
</dbReference>
<comment type="subcellular location">
    <subcellularLocation>
        <location evidence="1">Cell membrane</location>
        <topology evidence="1">Peripheral membrane protein</topology>
    </subcellularLocation>
</comment>
<evidence type="ECO:0000256" key="5">
    <source>
        <dbReference type="ARBA" id="ARBA00022833"/>
    </source>
</evidence>
<evidence type="ECO:0000313" key="13">
    <source>
        <dbReference type="Proteomes" id="UP001221898"/>
    </source>
</evidence>
<dbReference type="InterPro" id="IPR001202">
    <property type="entry name" value="WW_dom"/>
</dbReference>
<dbReference type="InterPro" id="IPR015153">
    <property type="entry name" value="EF-hand_dom_typ1"/>
</dbReference>
<dbReference type="Pfam" id="PF00569">
    <property type="entry name" value="ZZ"/>
    <property type="match status" value="1"/>
</dbReference>
<keyword evidence="5" id="KW-0862">Zinc</keyword>
<protein>
    <recommendedName>
        <fullName evidence="14">Dystrophin related protein 2</fullName>
    </recommendedName>
</protein>
<dbReference type="Pfam" id="PF09068">
    <property type="entry name" value="EF-hand_2"/>
    <property type="match status" value="1"/>
</dbReference>
<dbReference type="GO" id="GO:0045202">
    <property type="term" value="C:synapse"/>
    <property type="evidence" value="ECO:0007669"/>
    <property type="project" value="GOC"/>
</dbReference>
<sequence length="1036" mass="117317">MPSRSCRPIAVMSSVILQQLRRNGRCDLAVALSERLLYLLALCGTGWEGRDRGGASLRPACRSRAWDSRSSQAAELKPISAEGSRLIEWGRLAPWWRSETQRASGALCQPAFPSLFCQRLTSTSHCCCRRAVVPRQQRAEPEGRASGTQGRGRGERDAGGAMNLCWNEIKRKSHNIRARLEALSDNSGKLQLSLQEIIEWMMAKDEELSEQLPIGGEVGAVQHQREFNQAFMEDVKSRGPFIYSVLESAQAFLSQHPFEEPEETHADSKEVSPQRRILNVSRSVWKQASVAGDLWEKLTARCVDRHRHMELTLERLLQVQGAMAELGGALEQAEGVREAWEPVGDLFIDSLQDHIDATKLFKEELTQVKEGMKHINDLAHQLAISDVHLSMENARSLEHLNSRWKLLQGCIEERLKQLQDAHRDFGPGSQHFLSSSVQIPWERAISPNKVPYYINHQAQTTCWDHPKMTELYQALADLNNIKFSAYRTAMKLRRVQKALRLDVLTLGSVVDVFREQELKRGEQVMDVVEVIHTLTGLYERLEEDHGILVNIPLCVDMCLNWLLNVYDSGRNGKVRVLSLKTGLVSLCKADVKDKYRYLFRQVAGPGGLTDKRHLSLLLHEAVQIPRQLGEVAAFGGSNVEPSVRSCFRMAPGKPAIEVSHFLDWMSLEPQSVVWLPVLHRVAAAESTKHQAKCSVCKQCPIKGFRYRSLKQFNVDICQSCFLTGRTTKGKKLHYPIMEYYTPSTSGEKMRDFAKTLKNKFRSKQYFSKHPQRGYLPVQSVLEAESVETPCSSPKLPHADTHSRIEHFASRLAEMENQNCSFFTDSLSPDESLDEDQYLLRHSSPALEQDCLTGQHILAHINCEDKDELQSTLARLENENRVLQGEYRRLKWKHEEAAASSHLTEGGEGALGSPADHQDDELLAEARVLRQHKTRLETRMQILEDHNKQLESQLFRLRELLLQPKDDSESNESEPSSLSSPVSGGHKEERRGKETPDTEDAEEDEDEGQQDTVLQLQEVIEQLRNVFPSEPGSPTLI</sequence>
<dbReference type="Pfam" id="PF00435">
    <property type="entry name" value="Spectrin"/>
    <property type="match status" value="2"/>
</dbReference>
<evidence type="ECO:0000259" key="11">
    <source>
        <dbReference type="PROSITE" id="PS50135"/>
    </source>
</evidence>
<evidence type="ECO:0000256" key="1">
    <source>
        <dbReference type="ARBA" id="ARBA00004202"/>
    </source>
</evidence>
<evidence type="ECO:0000256" key="8">
    <source>
        <dbReference type="SAM" id="Coils"/>
    </source>
</evidence>
<dbReference type="GO" id="GO:0099536">
    <property type="term" value="P:synaptic signaling"/>
    <property type="evidence" value="ECO:0007669"/>
    <property type="project" value="TreeGrafter"/>
</dbReference>
<evidence type="ECO:0000256" key="7">
    <source>
        <dbReference type="PROSITE-ProRule" id="PRU00228"/>
    </source>
</evidence>
<dbReference type="InterPro" id="IPR011992">
    <property type="entry name" value="EF-hand-dom_pair"/>
</dbReference>
<dbReference type="SUPFAM" id="SSF57850">
    <property type="entry name" value="RING/U-box"/>
    <property type="match status" value="1"/>
</dbReference>
<reference evidence="12" key="1">
    <citation type="journal article" date="2023" name="Science">
        <title>Genome structures resolve the early diversification of teleost fishes.</title>
        <authorList>
            <person name="Parey E."/>
            <person name="Louis A."/>
            <person name="Montfort J."/>
            <person name="Bouchez O."/>
            <person name="Roques C."/>
            <person name="Iampietro C."/>
            <person name="Lluch J."/>
            <person name="Castinel A."/>
            <person name="Donnadieu C."/>
            <person name="Desvignes T."/>
            <person name="Floi Bucao C."/>
            <person name="Jouanno E."/>
            <person name="Wen M."/>
            <person name="Mejri S."/>
            <person name="Dirks R."/>
            <person name="Jansen H."/>
            <person name="Henkel C."/>
            <person name="Chen W.J."/>
            <person name="Zahm M."/>
            <person name="Cabau C."/>
            <person name="Klopp C."/>
            <person name="Thompson A.W."/>
            <person name="Robinson-Rechavi M."/>
            <person name="Braasch I."/>
            <person name="Lecointre G."/>
            <person name="Bobe J."/>
            <person name="Postlethwait J.H."/>
            <person name="Berthelot C."/>
            <person name="Roest Crollius H."/>
            <person name="Guiguen Y."/>
        </authorList>
    </citation>
    <scope>NUCLEOTIDE SEQUENCE</scope>
    <source>
        <strain evidence="12">NC1722</strain>
    </source>
</reference>
<dbReference type="Gene3D" id="3.30.60.90">
    <property type="match status" value="1"/>
</dbReference>
<evidence type="ECO:0008006" key="14">
    <source>
        <dbReference type="Google" id="ProtNLM"/>
    </source>
</evidence>
<name>A0AAD7WI84_9TELE</name>
<dbReference type="SMART" id="SM00291">
    <property type="entry name" value="ZnF_ZZ"/>
    <property type="match status" value="1"/>
</dbReference>
<evidence type="ECO:0000256" key="4">
    <source>
        <dbReference type="ARBA" id="ARBA00022771"/>
    </source>
</evidence>
<feature type="compositionally biased region" description="Acidic residues" evidence="9">
    <location>
        <begin position="996"/>
        <end position="1008"/>
    </location>
</feature>
<dbReference type="SUPFAM" id="SSF46966">
    <property type="entry name" value="Spectrin repeat"/>
    <property type="match status" value="2"/>
</dbReference>
<keyword evidence="6" id="KW-0472">Membrane</keyword>
<keyword evidence="3" id="KW-0479">Metal-binding</keyword>
<dbReference type="Gene3D" id="2.20.70.10">
    <property type="match status" value="1"/>
</dbReference>
<keyword evidence="8" id="KW-0175">Coiled coil</keyword>
<feature type="coiled-coil region" evidence="8">
    <location>
        <begin position="865"/>
        <end position="892"/>
    </location>
</feature>
<dbReference type="InterPro" id="IPR002017">
    <property type="entry name" value="Spectrin_repeat"/>
</dbReference>
<dbReference type="PROSITE" id="PS01159">
    <property type="entry name" value="WW_DOMAIN_1"/>
    <property type="match status" value="1"/>
</dbReference>
<keyword evidence="4 7" id="KW-0863">Zinc-finger</keyword>
<organism evidence="12 13">
    <name type="scientific">Aldrovandia affinis</name>
    <dbReference type="NCBI Taxonomy" id="143900"/>
    <lineage>
        <taxon>Eukaryota</taxon>
        <taxon>Metazoa</taxon>
        <taxon>Chordata</taxon>
        <taxon>Craniata</taxon>
        <taxon>Vertebrata</taxon>
        <taxon>Euteleostomi</taxon>
        <taxon>Actinopterygii</taxon>
        <taxon>Neopterygii</taxon>
        <taxon>Teleostei</taxon>
        <taxon>Notacanthiformes</taxon>
        <taxon>Halosauridae</taxon>
        <taxon>Aldrovandia</taxon>
    </lineage>
</organism>
<dbReference type="InterPro" id="IPR043145">
    <property type="entry name" value="Znf_ZZ_sf"/>
</dbReference>
<dbReference type="PANTHER" id="PTHR12268">
    <property type="entry name" value="E3 UBIQUITIN-PROTEIN LIGASE KCMF1"/>
    <property type="match status" value="1"/>
</dbReference>
<dbReference type="InterPro" id="IPR018159">
    <property type="entry name" value="Spectrin/alpha-actinin"/>
</dbReference>
<evidence type="ECO:0000256" key="9">
    <source>
        <dbReference type="SAM" id="MobiDB-lite"/>
    </source>
</evidence>
<dbReference type="PROSITE" id="PS50020">
    <property type="entry name" value="WW_DOMAIN_2"/>
    <property type="match status" value="1"/>
</dbReference>
<comment type="caution">
    <text evidence="12">The sequence shown here is derived from an EMBL/GenBank/DDBJ whole genome shotgun (WGS) entry which is preliminary data.</text>
</comment>
<evidence type="ECO:0000313" key="12">
    <source>
        <dbReference type="EMBL" id="KAJ8397991.1"/>
    </source>
</evidence>
<dbReference type="Pfam" id="PF09069">
    <property type="entry name" value="EF-hand_3"/>
    <property type="match status" value="1"/>
</dbReference>
<dbReference type="AlphaFoldDB" id="A0AAD7WI84"/>
<dbReference type="InterPro" id="IPR036020">
    <property type="entry name" value="WW_dom_sf"/>
</dbReference>
<feature type="domain" description="ZZ-type" evidence="11">
    <location>
        <begin position="688"/>
        <end position="744"/>
    </location>
</feature>
<evidence type="ECO:0000256" key="6">
    <source>
        <dbReference type="ARBA" id="ARBA00023136"/>
    </source>
</evidence>
<dbReference type="EMBL" id="JAINUG010000094">
    <property type="protein sequence ID" value="KAJ8397991.1"/>
    <property type="molecule type" value="Genomic_DNA"/>
</dbReference>
<dbReference type="SMART" id="SM00150">
    <property type="entry name" value="SPEC"/>
    <property type="match status" value="2"/>
</dbReference>
<dbReference type="GO" id="GO:0005886">
    <property type="term" value="C:plasma membrane"/>
    <property type="evidence" value="ECO:0007669"/>
    <property type="project" value="UniProtKB-SubCell"/>
</dbReference>
<dbReference type="CDD" id="cd02334">
    <property type="entry name" value="ZZ_dystrophin"/>
    <property type="match status" value="1"/>
</dbReference>
<evidence type="ECO:0000256" key="2">
    <source>
        <dbReference type="ARBA" id="ARBA00022475"/>
    </source>
</evidence>
<keyword evidence="2" id="KW-1003">Cell membrane</keyword>
<dbReference type="FunFam" id="1.20.58.60:FF:000056">
    <property type="entry name" value="utrophin isoform X1"/>
    <property type="match status" value="1"/>
</dbReference>
<gene>
    <name evidence="12" type="ORF">AAFF_G00433380</name>
</gene>
<dbReference type="InterPro" id="IPR000433">
    <property type="entry name" value="Znf_ZZ"/>
</dbReference>
<dbReference type="CDD" id="cd00176">
    <property type="entry name" value="SPEC"/>
    <property type="match status" value="1"/>
</dbReference>
<dbReference type="InterPro" id="IPR015154">
    <property type="entry name" value="EF-hand_dom_typ2"/>
</dbReference>
<evidence type="ECO:0000256" key="3">
    <source>
        <dbReference type="ARBA" id="ARBA00022723"/>
    </source>
</evidence>
<dbReference type="SMART" id="SM00456">
    <property type="entry name" value="WW"/>
    <property type="match status" value="1"/>
</dbReference>